<dbReference type="SUPFAM" id="SSF54236">
    <property type="entry name" value="Ubiquitin-like"/>
    <property type="match status" value="1"/>
</dbReference>
<evidence type="ECO:0008006" key="4">
    <source>
        <dbReference type="Google" id="ProtNLM"/>
    </source>
</evidence>
<evidence type="ECO:0000256" key="1">
    <source>
        <dbReference type="SAM" id="MobiDB-lite"/>
    </source>
</evidence>
<dbReference type="AlphaFoldDB" id="A0AAD9L1H4"/>
<sequence>MDSRIQNTTPATTTTPTAASSSTSKTGKNNGSSYYRTDEARVMDNGQWCITVCPTIGGHFQLQVGARDTVDGLKKVIGKRLKIQREKISLLYRESLILPALVYGLCGAVRGPGSSRDGHALHCATRGSGRRRNANCLDTGQQLPARVHVEAAVVSGDGVGVQKTRTVHLHAEYHTHIDAMK</sequence>
<dbReference type="InterPro" id="IPR029071">
    <property type="entry name" value="Ubiquitin-like_domsf"/>
</dbReference>
<feature type="compositionally biased region" description="Low complexity" evidence="1">
    <location>
        <begin position="7"/>
        <end position="32"/>
    </location>
</feature>
<name>A0AAD9L1H4_RIDPI</name>
<keyword evidence="3" id="KW-1185">Reference proteome</keyword>
<dbReference type="EMBL" id="JAODUO010000432">
    <property type="protein sequence ID" value="KAK2180673.1"/>
    <property type="molecule type" value="Genomic_DNA"/>
</dbReference>
<protein>
    <recommendedName>
        <fullName evidence="4">Ubiquitin-like domain-containing protein</fullName>
    </recommendedName>
</protein>
<comment type="caution">
    <text evidence="2">The sequence shown here is derived from an EMBL/GenBank/DDBJ whole genome shotgun (WGS) entry which is preliminary data.</text>
</comment>
<gene>
    <name evidence="2" type="ORF">NP493_432g01005</name>
</gene>
<reference evidence="2" key="1">
    <citation type="journal article" date="2023" name="Mol. Biol. Evol.">
        <title>Third-Generation Sequencing Reveals the Adaptive Role of the Epigenome in Three Deep-Sea Polychaetes.</title>
        <authorList>
            <person name="Perez M."/>
            <person name="Aroh O."/>
            <person name="Sun Y."/>
            <person name="Lan Y."/>
            <person name="Juniper S.K."/>
            <person name="Young C.R."/>
            <person name="Angers B."/>
            <person name="Qian P.Y."/>
        </authorList>
    </citation>
    <scope>NUCLEOTIDE SEQUENCE</scope>
    <source>
        <strain evidence="2">R07B-5</strain>
    </source>
</reference>
<accession>A0AAD9L1H4</accession>
<proteinExistence type="predicted"/>
<evidence type="ECO:0000313" key="2">
    <source>
        <dbReference type="EMBL" id="KAK2180673.1"/>
    </source>
</evidence>
<evidence type="ECO:0000313" key="3">
    <source>
        <dbReference type="Proteomes" id="UP001209878"/>
    </source>
</evidence>
<organism evidence="2 3">
    <name type="scientific">Ridgeia piscesae</name>
    <name type="common">Tubeworm</name>
    <dbReference type="NCBI Taxonomy" id="27915"/>
    <lineage>
        <taxon>Eukaryota</taxon>
        <taxon>Metazoa</taxon>
        <taxon>Spiralia</taxon>
        <taxon>Lophotrochozoa</taxon>
        <taxon>Annelida</taxon>
        <taxon>Polychaeta</taxon>
        <taxon>Sedentaria</taxon>
        <taxon>Canalipalpata</taxon>
        <taxon>Sabellida</taxon>
        <taxon>Siboglinidae</taxon>
        <taxon>Ridgeia</taxon>
    </lineage>
</organism>
<feature type="region of interest" description="Disordered" evidence="1">
    <location>
        <begin position="1"/>
        <end position="32"/>
    </location>
</feature>
<dbReference type="Proteomes" id="UP001209878">
    <property type="component" value="Unassembled WGS sequence"/>
</dbReference>